<evidence type="ECO:0000313" key="2">
    <source>
        <dbReference type="EMBL" id="KAF5910191.1"/>
    </source>
</evidence>
<dbReference type="AlphaFoldDB" id="A0A8J4XHD6"/>
<reference evidence="2" key="1">
    <citation type="submission" date="2020-07" db="EMBL/GenBank/DDBJ databases">
        <title>Clarias magur genome sequencing, assembly and annotation.</title>
        <authorList>
            <person name="Kushwaha B."/>
            <person name="Kumar R."/>
            <person name="Das P."/>
            <person name="Joshi C.G."/>
            <person name="Kumar D."/>
            <person name="Nagpure N.S."/>
            <person name="Pandey M."/>
            <person name="Agarwal S."/>
            <person name="Srivastava S."/>
            <person name="Singh M."/>
            <person name="Sahoo L."/>
            <person name="Jayasankar P."/>
            <person name="Meher P.K."/>
            <person name="Koringa P.G."/>
            <person name="Iquebal M.A."/>
            <person name="Das S.P."/>
            <person name="Bit A."/>
            <person name="Patnaik S."/>
            <person name="Patel N."/>
            <person name="Shah T.M."/>
            <person name="Hinsu A."/>
            <person name="Jena J.K."/>
        </authorList>
    </citation>
    <scope>NUCLEOTIDE SEQUENCE</scope>
    <source>
        <strain evidence="2">CIFAMagur01</strain>
        <tissue evidence="2">Testis</tissue>
    </source>
</reference>
<feature type="region of interest" description="Disordered" evidence="1">
    <location>
        <begin position="31"/>
        <end position="61"/>
    </location>
</feature>
<proteinExistence type="predicted"/>
<sequence length="61" mass="7039">MADRTWQLRNATVAHKFTMALSFKLLKDRQAANTTNQQHWAKPEHWAKSSRQPQTCTQAGD</sequence>
<evidence type="ECO:0000313" key="3">
    <source>
        <dbReference type="Proteomes" id="UP000727407"/>
    </source>
</evidence>
<dbReference type="EMBL" id="QNUK01000001">
    <property type="protein sequence ID" value="KAF5910191.1"/>
    <property type="molecule type" value="Genomic_DNA"/>
</dbReference>
<organism evidence="2 3">
    <name type="scientific">Clarias magur</name>
    <name type="common">Asian catfish</name>
    <name type="synonym">Macropteronotus magur</name>
    <dbReference type="NCBI Taxonomy" id="1594786"/>
    <lineage>
        <taxon>Eukaryota</taxon>
        <taxon>Metazoa</taxon>
        <taxon>Chordata</taxon>
        <taxon>Craniata</taxon>
        <taxon>Vertebrata</taxon>
        <taxon>Euteleostomi</taxon>
        <taxon>Actinopterygii</taxon>
        <taxon>Neopterygii</taxon>
        <taxon>Teleostei</taxon>
        <taxon>Ostariophysi</taxon>
        <taxon>Siluriformes</taxon>
        <taxon>Clariidae</taxon>
        <taxon>Clarias</taxon>
    </lineage>
</organism>
<feature type="compositionally biased region" description="Polar residues" evidence="1">
    <location>
        <begin position="49"/>
        <end position="61"/>
    </location>
</feature>
<name>A0A8J4XHD6_CLAMG</name>
<gene>
    <name evidence="2" type="primary">fbp</name>
    <name evidence="2" type="ORF">DAT39_000243</name>
</gene>
<dbReference type="Proteomes" id="UP000727407">
    <property type="component" value="Unassembled WGS sequence"/>
</dbReference>
<evidence type="ECO:0000256" key="1">
    <source>
        <dbReference type="SAM" id="MobiDB-lite"/>
    </source>
</evidence>
<accession>A0A8J4XHD6</accession>
<comment type="caution">
    <text evidence="2">The sequence shown here is derived from an EMBL/GenBank/DDBJ whole genome shotgun (WGS) entry which is preliminary data.</text>
</comment>
<protein>
    <submittedName>
        <fullName evidence="2">AP-2 complex subunit mu</fullName>
    </submittedName>
</protein>
<keyword evidence="3" id="KW-1185">Reference proteome</keyword>